<feature type="region of interest" description="Disordered" evidence="1">
    <location>
        <begin position="31"/>
        <end position="50"/>
    </location>
</feature>
<evidence type="ECO:0000313" key="2">
    <source>
        <dbReference type="EMBL" id="TNN71876.1"/>
    </source>
</evidence>
<keyword evidence="3" id="KW-1185">Reference proteome</keyword>
<dbReference type="EMBL" id="SRLO01000144">
    <property type="protein sequence ID" value="TNN71876.1"/>
    <property type="molecule type" value="Genomic_DNA"/>
</dbReference>
<organism evidence="2 3">
    <name type="scientific">Liparis tanakae</name>
    <name type="common">Tanaka's snailfish</name>
    <dbReference type="NCBI Taxonomy" id="230148"/>
    <lineage>
        <taxon>Eukaryota</taxon>
        <taxon>Metazoa</taxon>
        <taxon>Chordata</taxon>
        <taxon>Craniata</taxon>
        <taxon>Vertebrata</taxon>
        <taxon>Euteleostomi</taxon>
        <taxon>Actinopterygii</taxon>
        <taxon>Neopterygii</taxon>
        <taxon>Teleostei</taxon>
        <taxon>Neoteleostei</taxon>
        <taxon>Acanthomorphata</taxon>
        <taxon>Eupercaria</taxon>
        <taxon>Perciformes</taxon>
        <taxon>Cottioidei</taxon>
        <taxon>Cottales</taxon>
        <taxon>Liparidae</taxon>
        <taxon>Liparis</taxon>
    </lineage>
</organism>
<protein>
    <submittedName>
        <fullName evidence="2">Uncharacterized protein</fullName>
    </submittedName>
</protein>
<evidence type="ECO:0000313" key="3">
    <source>
        <dbReference type="Proteomes" id="UP000314294"/>
    </source>
</evidence>
<name>A0A4Z2I1E3_9TELE</name>
<dbReference type="Proteomes" id="UP000314294">
    <property type="component" value="Unassembled WGS sequence"/>
</dbReference>
<reference evidence="2 3" key="1">
    <citation type="submission" date="2019-03" db="EMBL/GenBank/DDBJ databases">
        <title>First draft genome of Liparis tanakae, snailfish: a comprehensive survey of snailfish specific genes.</title>
        <authorList>
            <person name="Kim W."/>
            <person name="Song I."/>
            <person name="Jeong J.-H."/>
            <person name="Kim D."/>
            <person name="Kim S."/>
            <person name="Ryu S."/>
            <person name="Song J.Y."/>
            <person name="Lee S.K."/>
        </authorList>
    </citation>
    <scope>NUCLEOTIDE SEQUENCE [LARGE SCALE GENOMIC DNA]</scope>
    <source>
        <tissue evidence="2">Muscle</tissue>
    </source>
</reference>
<sequence length="68" mass="7095">MIALQTRTALERSEVEAGCCTGKLAHLRTHAGKRPGMPCSTRSPRPSPLGSEVRLLAVGVLLGVDGGQ</sequence>
<gene>
    <name evidence="2" type="ORF">EYF80_017883</name>
</gene>
<accession>A0A4Z2I1E3</accession>
<evidence type="ECO:0000256" key="1">
    <source>
        <dbReference type="SAM" id="MobiDB-lite"/>
    </source>
</evidence>
<dbReference type="AlphaFoldDB" id="A0A4Z2I1E3"/>
<proteinExistence type="predicted"/>
<comment type="caution">
    <text evidence="2">The sequence shown here is derived from an EMBL/GenBank/DDBJ whole genome shotgun (WGS) entry which is preliminary data.</text>
</comment>